<dbReference type="EMBL" id="QRHQ01000012">
    <property type="protein sequence ID" value="RHF91154.1"/>
    <property type="molecule type" value="Genomic_DNA"/>
</dbReference>
<dbReference type="AlphaFoldDB" id="A0A3E4N7C3"/>
<dbReference type="EMBL" id="QSQT01000003">
    <property type="protein sequence ID" value="RGK57771.1"/>
    <property type="molecule type" value="Genomic_DNA"/>
</dbReference>
<dbReference type="Proteomes" id="UP000283485">
    <property type="component" value="Unassembled WGS sequence"/>
</dbReference>
<evidence type="ECO:0000313" key="2">
    <source>
        <dbReference type="EMBL" id="RHF91154.1"/>
    </source>
</evidence>
<reference evidence="3 4" key="1">
    <citation type="submission" date="2018-08" db="EMBL/GenBank/DDBJ databases">
        <title>A genome reference for cultivated species of the human gut microbiota.</title>
        <authorList>
            <person name="Zou Y."/>
            <person name="Xue W."/>
            <person name="Luo G."/>
        </authorList>
    </citation>
    <scope>NUCLEOTIDE SEQUENCE [LARGE SCALE GENOMIC DNA]</scope>
    <source>
        <strain evidence="2 4">AM23-23</strain>
        <strain evidence="1 3">TF10-3AC</strain>
    </source>
</reference>
<evidence type="ECO:0000313" key="4">
    <source>
        <dbReference type="Proteomes" id="UP000283485"/>
    </source>
</evidence>
<proteinExistence type="predicted"/>
<dbReference type="Proteomes" id="UP000260862">
    <property type="component" value="Unassembled WGS sequence"/>
</dbReference>
<protein>
    <recommendedName>
        <fullName evidence="5">Outer membrane protein beta-barrel domain-containing protein</fullName>
    </recommendedName>
</protein>
<sequence>MRKIILFLFLCLGVSVQKTLSQVRDTIVIHDTVYVEKPKKKPITVDSNNLIKMKAIGRYDRGILNYRFVPKGKWIGGLTFSYVNLDSDNSSMLYAILGDMDATFTMKSIHPFVGYALKDNVVVGAKFGYSHIVGDLGNIDLNLGDDLSFNIGNMRYTEDMYSFGVFNRSYVGLDENGIFGLFNETALTYKRGTSNFSDGEGDSMTHTETDVNEIHLGINPGVAVYITKNVCAEMSFGVAGFKYRWEKQRDDSGAVGKRNSSGANFKINLFNINIGITFCM</sequence>
<organism evidence="1 3">
    <name type="scientific">Phocaeicola plebeius</name>
    <dbReference type="NCBI Taxonomy" id="310297"/>
    <lineage>
        <taxon>Bacteria</taxon>
        <taxon>Pseudomonadati</taxon>
        <taxon>Bacteroidota</taxon>
        <taxon>Bacteroidia</taxon>
        <taxon>Bacteroidales</taxon>
        <taxon>Bacteroidaceae</taxon>
        <taxon>Phocaeicola</taxon>
    </lineage>
</organism>
<dbReference type="RefSeq" id="WP_117670662.1">
    <property type="nucleotide sequence ID" value="NZ_CABOGR010000003.1"/>
</dbReference>
<comment type="caution">
    <text evidence="1">The sequence shown here is derived from an EMBL/GenBank/DDBJ whole genome shotgun (WGS) entry which is preliminary data.</text>
</comment>
<evidence type="ECO:0000313" key="1">
    <source>
        <dbReference type="EMBL" id="RGK57771.1"/>
    </source>
</evidence>
<evidence type="ECO:0000313" key="3">
    <source>
        <dbReference type="Proteomes" id="UP000260862"/>
    </source>
</evidence>
<gene>
    <name evidence="2" type="ORF">DW653_08060</name>
    <name evidence="1" type="ORF">DXD04_02775</name>
</gene>
<evidence type="ECO:0008006" key="5">
    <source>
        <dbReference type="Google" id="ProtNLM"/>
    </source>
</evidence>
<accession>A0A3E4N7C3</accession>
<keyword evidence="3" id="KW-1185">Reference proteome</keyword>
<name>A0A3E4N7C3_9BACT</name>